<evidence type="ECO:0000259" key="7">
    <source>
        <dbReference type="PROSITE" id="PS50119"/>
    </source>
</evidence>
<dbReference type="InterPro" id="IPR058030">
    <property type="entry name" value="TRIM8/14/16/25/29/45/65_CC"/>
</dbReference>
<dbReference type="InParanoid" id="A0A4W6EIR9"/>
<dbReference type="InterPro" id="IPR000315">
    <property type="entry name" value="Znf_B-box"/>
</dbReference>
<dbReference type="PANTHER" id="PTHR25465:SF32">
    <property type="entry name" value="BLOODTHIRSTY-RELATED GENE FAMILY, MEMBER 16 ISOFORM X1-RELATED"/>
    <property type="match status" value="1"/>
</dbReference>
<dbReference type="Proteomes" id="UP000314980">
    <property type="component" value="Unassembled WGS sequence"/>
</dbReference>
<keyword evidence="1" id="KW-0479">Metal-binding</keyword>
<reference evidence="9" key="1">
    <citation type="submission" date="2015-09" db="EMBL/GenBank/DDBJ databases">
        <authorList>
            <person name="Sai Rama Sridatta P."/>
        </authorList>
    </citation>
    <scope>NUCLEOTIDE SEQUENCE [LARGE SCALE GENOMIC DNA]</scope>
</reference>
<dbReference type="SMART" id="SM00184">
    <property type="entry name" value="RING"/>
    <property type="match status" value="1"/>
</dbReference>
<evidence type="ECO:0000259" key="6">
    <source>
        <dbReference type="PROSITE" id="PS50089"/>
    </source>
</evidence>
<feature type="coiled-coil region" evidence="5">
    <location>
        <begin position="168"/>
        <end position="195"/>
    </location>
</feature>
<dbReference type="PROSITE" id="PS50119">
    <property type="entry name" value="ZF_BBOX"/>
    <property type="match status" value="1"/>
</dbReference>
<reference evidence="8" key="3">
    <citation type="submission" date="2025-09" db="UniProtKB">
        <authorList>
            <consortium name="Ensembl"/>
        </authorList>
    </citation>
    <scope>IDENTIFICATION</scope>
</reference>
<dbReference type="GeneTree" id="ENSGT01040000240385"/>
<dbReference type="Pfam" id="PF25600">
    <property type="entry name" value="TRIM_CC"/>
    <property type="match status" value="1"/>
</dbReference>
<dbReference type="SUPFAM" id="SSF57850">
    <property type="entry name" value="RING/U-box"/>
    <property type="match status" value="1"/>
</dbReference>
<evidence type="ECO:0000256" key="5">
    <source>
        <dbReference type="SAM" id="Coils"/>
    </source>
</evidence>
<keyword evidence="5" id="KW-0175">Coiled coil</keyword>
<sequence length="251" mass="28471">MASASSLLYEEQLLCSICLGAFTEPVTTPCGHNYCKACITGYWSSTQKTCLVCLASYCQPHLEPHQRVATLKKVCKRHDKMFELFCHTDQMCVCFMCLKDDHVMHETVPFEHVFRERKAQLENETSEMKMMEDAKAKSIREIKCSVEQRKKESEKEIADIDEVFTALVASLQRKQAELTELIQEKQKAAEKQAEDHVTQLENVESISRQADDDPAVRCSGCDSGCLHSQFQTHGVCEGESTELSSRPVLHQ</sequence>
<dbReference type="Gene3D" id="3.30.40.10">
    <property type="entry name" value="Zinc/RING finger domain, C3HC4 (zinc finger)"/>
    <property type="match status" value="1"/>
</dbReference>
<evidence type="ECO:0000313" key="9">
    <source>
        <dbReference type="Proteomes" id="UP000314980"/>
    </source>
</evidence>
<feature type="domain" description="RING-type" evidence="6">
    <location>
        <begin position="15"/>
        <end position="53"/>
    </location>
</feature>
<evidence type="ECO:0000256" key="2">
    <source>
        <dbReference type="ARBA" id="ARBA00022771"/>
    </source>
</evidence>
<accession>A0A4W6EIR9</accession>
<dbReference type="InterPro" id="IPR001841">
    <property type="entry name" value="Znf_RING"/>
</dbReference>
<keyword evidence="3" id="KW-0862">Zinc</keyword>
<dbReference type="PANTHER" id="PTHR25465">
    <property type="entry name" value="B-BOX DOMAIN CONTAINING"/>
    <property type="match status" value="1"/>
</dbReference>
<keyword evidence="2 4" id="KW-0863">Zinc-finger</keyword>
<name>A0A4W6EIR9_LATCA</name>
<evidence type="ECO:0000256" key="4">
    <source>
        <dbReference type="PROSITE-ProRule" id="PRU00024"/>
    </source>
</evidence>
<evidence type="ECO:0008006" key="10">
    <source>
        <dbReference type="Google" id="ProtNLM"/>
    </source>
</evidence>
<feature type="domain" description="B box-type" evidence="7">
    <location>
        <begin position="70"/>
        <end position="110"/>
    </location>
</feature>
<dbReference type="AlphaFoldDB" id="A0A4W6EIR9"/>
<dbReference type="Gene3D" id="3.30.160.60">
    <property type="entry name" value="Classic Zinc Finger"/>
    <property type="match status" value="1"/>
</dbReference>
<organism evidence="8 9">
    <name type="scientific">Lates calcarifer</name>
    <name type="common">Barramundi</name>
    <name type="synonym">Holocentrus calcarifer</name>
    <dbReference type="NCBI Taxonomy" id="8187"/>
    <lineage>
        <taxon>Eukaryota</taxon>
        <taxon>Metazoa</taxon>
        <taxon>Chordata</taxon>
        <taxon>Craniata</taxon>
        <taxon>Vertebrata</taxon>
        <taxon>Euteleostomi</taxon>
        <taxon>Actinopterygii</taxon>
        <taxon>Neopterygii</taxon>
        <taxon>Teleostei</taxon>
        <taxon>Neoteleostei</taxon>
        <taxon>Acanthomorphata</taxon>
        <taxon>Carangaria</taxon>
        <taxon>Carangaria incertae sedis</taxon>
        <taxon>Centropomidae</taxon>
        <taxon>Lates</taxon>
    </lineage>
</organism>
<dbReference type="CDD" id="cd19769">
    <property type="entry name" value="Bbox2_TRIM16-like"/>
    <property type="match status" value="1"/>
</dbReference>
<dbReference type="SUPFAM" id="SSF57845">
    <property type="entry name" value="B-box zinc-binding domain"/>
    <property type="match status" value="1"/>
</dbReference>
<dbReference type="Pfam" id="PF13445">
    <property type="entry name" value="zf-RING_UBOX"/>
    <property type="match status" value="1"/>
</dbReference>
<protein>
    <recommendedName>
        <fullName evidence="10">RING-type domain-containing protein</fullName>
    </recommendedName>
</protein>
<dbReference type="PROSITE" id="PS50089">
    <property type="entry name" value="ZF_RING_2"/>
    <property type="match status" value="1"/>
</dbReference>
<reference evidence="8" key="2">
    <citation type="submission" date="2025-08" db="UniProtKB">
        <authorList>
            <consortium name="Ensembl"/>
        </authorList>
    </citation>
    <scope>IDENTIFICATION</scope>
</reference>
<dbReference type="PROSITE" id="PS00518">
    <property type="entry name" value="ZF_RING_1"/>
    <property type="match status" value="1"/>
</dbReference>
<proteinExistence type="predicted"/>
<keyword evidence="9" id="KW-1185">Reference proteome</keyword>
<evidence type="ECO:0000313" key="8">
    <source>
        <dbReference type="Ensembl" id="ENSLCAP00010037241.1"/>
    </source>
</evidence>
<dbReference type="SMART" id="SM00336">
    <property type="entry name" value="BBOX"/>
    <property type="match status" value="1"/>
</dbReference>
<dbReference type="Pfam" id="PF00643">
    <property type="entry name" value="zf-B_box"/>
    <property type="match status" value="1"/>
</dbReference>
<dbReference type="Ensembl" id="ENSLCAT00010038117.1">
    <property type="protein sequence ID" value="ENSLCAP00010037241.1"/>
    <property type="gene ID" value="ENSLCAG00010017428.1"/>
</dbReference>
<dbReference type="InterPro" id="IPR027370">
    <property type="entry name" value="Znf-RING_euk"/>
</dbReference>
<dbReference type="InterPro" id="IPR017907">
    <property type="entry name" value="Znf_RING_CS"/>
</dbReference>
<dbReference type="GO" id="GO:0008270">
    <property type="term" value="F:zinc ion binding"/>
    <property type="evidence" value="ECO:0007669"/>
    <property type="project" value="UniProtKB-KW"/>
</dbReference>
<dbReference type="InterPro" id="IPR051051">
    <property type="entry name" value="E3_ubiq-ligase_TRIM/RNF"/>
</dbReference>
<dbReference type="InterPro" id="IPR013083">
    <property type="entry name" value="Znf_RING/FYVE/PHD"/>
</dbReference>
<evidence type="ECO:0000256" key="3">
    <source>
        <dbReference type="ARBA" id="ARBA00022833"/>
    </source>
</evidence>
<evidence type="ECO:0000256" key="1">
    <source>
        <dbReference type="ARBA" id="ARBA00022723"/>
    </source>
</evidence>